<reference evidence="1 2" key="1">
    <citation type="submission" date="2016-10" db="EMBL/GenBank/DDBJ databases">
        <authorList>
            <person name="de Groot N.N."/>
        </authorList>
    </citation>
    <scope>NUCLEOTIDE SEQUENCE [LARGE SCALE GENOMIC DNA]</scope>
    <source>
        <strain evidence="1 2">Vu-144</strain>
    </source>
</reference>
<dbReference type="Proteomes" id="UP000199041">
    <property type="component" value="Unassembled WGS sequence"/>
</dbReference>
<keyword evidence="2" id="KW-1185">Reference proteome</keyword>
<sequence>MEWASAHIVHQVGASRPQTPRGIFQAYLLQIELVAQ</sequence>
<protein>
    <submittedName>
        <fullName evidence="1">Uncharacterized protein</fullName>
    </submittedName>
</protein>
<evidence type="ECO:0000313" key="1">
    <source>
        <dbReference type="EMBL" id="SEA13992.1"/>
    </source>
</evidence>
<proteinExistence type="predicted"/>
<accession>A0A1H3YSH1</accession>
<name>A0A1H3YSH1_9BACT</name>
<dbReference type="EMBL" id="FNQY01000009">
    <property type="protein sequence ID" value="SEA13992.1"/>
    <property type="molecule type" value="Genomic_DNA"/>
</dbReference>
<evidence type="ECO:0000313" key="2">
    <source>
        <dbReference type="Proteomes" id="UP000199041"/>
    </source>
</evidence>
<organism evidence="1 2">
    <name type="scientific">Arachidicoccus rhizosphaerae</name>
    <dbReference type="NCBI Taxonomy" id="551991"/>
    <lineage>
        <taxon>Bacteria</taxon>
        <taxon>Pseudomonadati</taxon>
        <taxon>Bacteroidota</taxon>
        <taxon>Chitinophagia</taxon>
        <taxon>Chitinophagales</taxon>
        <taxon>Chitinophagaceae</taxon>
        <taxon>Arachidicoccus</taxon>
    </lineage>
</organism>
<gene>
    <name evidence="1" type="ORF">SAMN05192529_1092</name>
</gene>
<dbReference type="AlphaFoldDB" id="A0A1H3YSH1"/>